<name>L9U9D3_9GAMM</name>
<gene>
    <name evidence="5" type="ORF">HALTITAN_1489</name>
</gene>
<organism evidence="5 6">
    <name type="scientific">Vreelandella titanicae BH1</name>
    <dbReference type="NCBI Taxonomy" id="1204738"/>
    <lineage>
        <taxon>Bacteria</taxon>
        <taxon>Pseudomonadati</taxon>
        <taxon>Pseudomonadota</taxon>
        <taxon>Gammaproteobacteria</taxon>
        <taxon>Oceanospirillales</taxon>
        <taxon>Halomonadaceae</taxon>
        <taxon>Vreelandella</taxon>
    </lineage>
</organism>
<sequence>MPSRGCPLPLARYPDCLSLAVDDPRSGAMADKTGLQFTLTLPGADDTAVVRFTHREALSEPFSLSVEFASRTHDLSPSDCLDQNATLTIWQDGEPLRRVHGMISELHRGDRGHRRSFYRVEIRPALWRLSLRHNSRIFQDTSPFDAITTLANERSLTDIGFATTRTPLDREFLVQYRETDLAFIERLAAEEGCFYFHEFENAEGGKHQLVFADATVVLPSVGERTYHGRAGGTPPRRHLRKLRQASRVRPASAMLKDYTFKNPPYAQIHEHLAPGLGEHAQREDYEHFDYPGRYKKDASGKPFTRHRLESLRADATTAEAESDLPELAPGICFTLTDHDIDSLNQAWQVVSVVHHGEQPQALEEDGMARGNNGSSATSAQAGELMTRYHNDVVIMPRDQTFRPVPNPKPRVDGPQVAFVVGPEGEEIYCDEHGRVKVQFPWDRYADPDETASCWIRVAQGWAGGGYGSMAIPRIGHEVIVSFLEGDPDQPLVTGRTYHAVNTPPYPLPDNKTRTVIRTQSHKSEGFNELRFEDATGEEQIWFHAQKDLELLTLNDRTEEIKRDSHLKVHNDRISEIDNDEHHTVHRHRFEHTEGAQHLNVEGTMHMRAGQAWLSESGRELHIKSGQKAVLEAGSEITLKVGGSFIKLDASGITIVGPQVKINAGGSPGNGTGQAAEPPKLPPVLEGKDHDRAEAIGHSPLLGPPINQAAQLKALLRAPAYCEICEESNQGES</sequence>
<reference evidence="5 6" key="1">
    <citation type="journal article" date="2013" name="Genome Announc.">
        <title>Draft Genome of the Marine Gammaproteobacterium Halomonas titanicae.</title>
        <authorList>
            <person name="Sanchez-Porro C."/>
            <person name="de la Haba R.R."/>
            <person name="Cruz-Hernandez N."/>
            <person name="Gonzalez J.M."/>
            <person name="Reyes-Guirao C."/>
            <person name="Navarro-Sampedro L."/>
            <person name="Carballo M."/>
            <person name="Ventosa A."/>
        </authorList>
    </citation>
    <scope>NUCLEOTIDE SEQUENCE [LARGE SCALE GENOMIC DNA]</scope>
    <source>
        <strain evidence="5 6">BH1</strain>
    </source>
</reference>
<feature type="domain" description="Gp5/Type VI secretion system Vgr protein OB-fold" evidence="3">
    <location>
        <begin position="431"/>
        <end position="497"/>
    </location>
</feature>
<dbReference type="SUPFAM" id="SSF69279">
    <property type="entry name" value="Phage tail proteins"/>
    <property type="match status" value="2"/>
</dbReference>
<dbReference type="PANTHER" id="PTHR32305:SF11">
    <property type="entry name" value="TYPE VI SECRETION SYSTEM SPIKE PROTEIN VGRG3"/>
    <property type="match status" value="1"/>
</dbReference>
<dbReference type="SUPFAM" id="SSF69349">
    <property type="entry name" value="Phage fibre proteins"/>
    <property type="match status" value="1"/>
</dbReference>
<dbReference type="Gene3D" id="3.55.50.10">
    <property type="entry name" value="Baseplate protein-like domains"/>
    <property type="match status" value="1"/>
</dbReference>
<dbReference type="Pfam" id="PF04717">
    <property type="entry name" value="Phage_base_V"/>
    <property type="match status" value="1"/>
</dbReference>
<protein>
    <submittedName>
        <fullName evidence="5">Type VI secretion system, Rhs element Vgr family</fullName>
    </submittedName>
</protein>
<dbReference type="InterPro" id="IPR006533">
    <property type="entry name" value="T6SS_Vgr_RhsGE"/>
</dbReference>
<evidence type="ECO:0000259" key="4">
    <source>
        <dbReference type="Pfam" id="PF22178"/>
    </source>
</evidence>
<dbReference type="Pfam" id="PF05954">
    <property type="entry name" value="Phage_GPD"/>
    <property type="match status" value="1"/>
</dbReference>
<comment type="caution">
    <text evidence="5">The sequence shown here is derived from an EMBL/GenBank/DDBJ whole genome shotgun (WGS) entry which is preliminary data.</text>
</comment>
<dbReference type="InterPro" id="IPR037026">
    <property type="entry name" value="Vgr_OB-fold_dom_sf"/>
</dbReference>
<dbReference type="Proteomes" id="UP000011651">
    <property type="component" value="Unassembled WGS sequence"/>
</dbReference>
<dbReference type="PANTHER" id="PTHR32305">
    <property type="match status" value="1"/>
</dbReference>
<evidence type="ECO:0000313" key="6">
    <source>
        <dbReference type="Proteomes" id="UP000011651"/>
    </source>
</evidence>
<evidence type="ECO:0000313" key="5">
    <source>
        <dbReference type="EMBL" id="ELY21500.1"/>
    </source>
</evidence>
<accession>L9U9D3</accession>
<dbReference type="NCBIfam" id="TIGR01646">
    <property type="entry name" value="vgr_GE"/>
    <property type="match status" value="1"/>
</dbReference>
<dbReference type="EMBL" id="AOPO01000005">
    <property type="protein sequence ID" value="ELY21500.1"/>
    <property type="molecule type" value="Genomic_DNA"/>
</dbReference>
<dbReference type="InterPro" id="IPR054030">
    <property type="entry name" value="Gp5_Vgr_C"/>
</dbReference>
<dbReference type="InterPro" id="IPR006531">
    <property type="entry name" value="Gp5/Vgr_OB"/>
</dbReference>
<evidence type="ECO:0000256" key="1">
    <source>
        <dbReference type="ARBA" id="ARBA00005558"/>
    </source>
</evidence>
<evidence type="ECO:0000259" key="3">
    <source>
        <dbReference type="Pfam" id="PF04717"/>
    </source>
</evidence>
<dbReference type="Gene3D" id="2.30.110.50">
    <property type="match status" value="1"/>
</dbReference>
<dbReference type="PATRIC" id="fig|1204738.3.peg.2231"/>
<proteinExistence type="inferred from homology"/>
<dbReference type="InterPro" id="IPR050708">
    <property type="entry name" value="T6SS_VgrG/RHS"/>
</dbReference>
<dbReference type="Gene3D" id="4.10.220.110">
    <property type="match status" value="1"/>
</dbReference>
<comment type="similarity">
    <text evidence="1">Belongs to the VgrG protein family.</text>
</comment>
<evidence type="ECO:0000256" key="2">
    <source>
        <dbReference type="SAM" id="MobiDB-lite"/>
    </source>
</evidence>
<dbReference type="Pfam" id="PF22178">
    <property type="entry name" value="Gp5_trimer_C"/>
    <property type="match status" value="1"/>
</dbReference>
<dbReference type="SUPFAM" id="SSF69255">
    <property type="entry name" value="gp5 N-terminal domain-like"/>
    <property type="match status" value="1"/>
</dbReference>
<dbReference type="NCBIfam" id="TIGR03361">
    <property type="entry name" value="VI_Rhs_Vgr"/>
    <property type="match status" value="1"/>
</dbReference>
<dbReference type="Gene3D" id="2.40.50.230">
    <property type="entry name" value="Gp5 N-terminal domain"/>
    <property type="match status" value="1"/>
</dbReference>
<dbReference type="AlphaFoldDB" id="L9U9D3"/>
<dbReference type="InterPro" id="IPR017847">
    <property type="entry name" value="T6SS_RhsGE_Vgr_subset"/>
</dbReference>
<feature type="domain" description="Gp5/Type VI secretion system Vgr C-terminal trimerisation" evidence="4">
    <location>
        <begin position="515"/>
        <end position="617"/>
    </location>
</feature>
<feature type="region of interest" description="Disordered" evidence="2">
    <location>
        <begin position="663"/>
        <end position="686"/>
    </location>
</feature>